<evidence type="ECO:0000256" key="1">
    <source>
        <dbReference type="SAM" id="Phobius"/>
    </source>
</evidence>
<keyword evidence="1" id="KW-0472">Membrane</keyword>
<dbReference type="Pfam" id="PF07963">
    <property type="entry name" value="N_methyl"/>
    <property type="match status" value="1"/>
</dbReference>
<dbReference type="HOGENOM" id="CLU_1394682_0_0_9"/>
<dbReference type="EMBL" id="ADLN01000001">
    <property type="protein sequence ID" value="EHI62002.1"/>
    <property type="molecule type" value="Genomic_DNA"/>
</dbReference>
<keyword evidence="1" id="KW-0812">Transmembrane</keyword>
<evidence type="ECO:0000313" key="2">
    <source>
        <dbReference type="EMBL" id="EHI62002.1"/>
    </source>
</evidence>
<evidence type="ECO:0000313" key="3">
    <source>
        <dbReference type="Proteomes" id="UP000005384"/>
    </source>
</evidence>
<dbReference type="PATRIC" id="fig|742737.3.peg.454"/>
<accession>G5IAB3</accession>
<dbReference type="RefSeq" id="WP_006778435.1">
    <property type="nucleotide sequence ID" value="NZ_CP040506.1"/>
</dbReference>
<reference evidence="2 3" key="1">
    <citation type="submission" date="2011-08" db="EMBL/GenBank/DDBJ databases">
        <title>The Genome Sequence of Clostridium hathewayi WAL-18680.</title>
        <authorList>
            <consortium name="The Broad Institute Genome Sequencing Platform"/>
            <person name="Earl A."/>
            <person name="Ward D."/>
            <person name="Feldgarden M."/>
            <person name="Gevers D."/>
            <person name="Finegold S.M."/>
            <person name="Summanen P.H."/>
            <person name="Molitoris D.R."/>
            <person name="Song M."/>
            <person name="Daigneault M."/>
            <person name="Allen-Vercoe E."/>
            <person name="Young S.K."/>
            <person name="Zeng Q."/>
            <person name="Gargeya S."/>
            <person name="Fitzgerald M."/>
            <person name="Haas B."/>
            <person name="Abouelleil A."/>
            <person name="Alvarado L."/>
            <person name="Arachchi H.M."/>
            <person name="Berlin A."/>
            <person name="Brown A."/>
            <person name="Chapman S.B."/>
            <person name="Chen Z."/>
            <person name="Dunbar C."/>
            <person name="Freedman E."/>
            <person name="Gearin G."/>
            <person name="Gellesch M."/>
            <person name="Goldberg J."/>
            <person name="Griggs A."/>
            <person name="Gujja S."/>
            <person name="Heiman D."/>
            <person name="Howarth C."/>
            <person name="Larson L."/>
            <person name="Lui A."/>
            <person name="MacDonald P.J.P."/>
            <person name="Montmayeur A."/>
            <person name="Murphy C."/>
            <person name="Neiman D."/>
            <person name="Pearson M."/>
            <person name="Priest M."/>
            <person name="Roberts A."/>
            <person name="Saif S."/>
            <person name="Shea T."/>
            <person name="Shenoy N."/>
            <person name="Sisk P."/>
            <person name="Stolte C."/>
            <person name="Sykes S."/>
            <person name="Wortman J."/>
            <person name="Nusbaum C."/>
            <person name="Birren B."/>
        </authorList>
    </citation>
    <scope>NUCLEOTIDE SEQUENCE [LARGE SCALE GENOMIC DNA]</scope>
    <source>
        <strain evidence="2 3">WAL-18680</strain>
    </source>
</reference>
<protein>
    <recommendedName>
        <fullName evidence="4">Prepilin-type N-terminal cleavage/methylation domain-containing protein</fullName>
    </recommendedName>
</protein>
<organism evidence="2 3">
    <name type="scientific">Hungatella hathewayi WAL-18680</name>
    <dbReference type="NCBI Taxonomy" id="742737"/>
    <lineage>
        <taxon>Bacteria</taxon>
        <taxon>Bacillati</taxon>
        <taxon>Bacillota</taxon>
        <taxon>Clostridia</taxon>
        <taxon>Lachnospirales</taxon>
        <taxon>Lachnospiraceae</taxon>
        <taxon>Hungatella</taxon>
    </lineage>
</organism>
<gene>
    <name evidence="2" type="ORF">HMPREF9473_00453</name>
</gene>
<name>G5IAB3_9FIRM</name>
<feature type="transmembrane region" description="Helical" evidence="1">
    <location>
        <begin position="6"/>
        <end position="32"/>
    </location>
</feature>
<proteinExistence type="predicted"/>
<dbReference type="NCBIfam" id="TIGR02532">
    <property type="entry name" value="IV_pilin_GFxxxE"/>
    <property type="match status" value="1"/>
</dbReference>
<dbReference type="InterPro" id="IPR045584">
    <property type="entry name" value="Pilin-like"/>
</dbReference>
<dbReference type="PROSITE" id="PS00409">
    <property type="entry name" value="PROKAR_NTER_METHYL"/>
    <property type="match status" value="1"/>
</dbReference>
<keyword evidence="1" id="KW-1133">Transmembrane helix</keyword>
<dbReference type="SUPFAM" id="SSF54523">
    <property type="entry name" value="Pili subunits"/>
    <property type="match status" value="1"/>
</dbReference>
<dbReference type="Proteomes" id="UP000005384">
    <property type="component" value="Unassembled WGS sequence"/>
</dbReference>
<sequence length="195" mass="21717">MKNRTSGFTLVELVVTMAVASVLILAGGTVLVSGNRTYHRYALSVRAGELGETIAEQMRTRLQYATDILVDETWDEDIRNETGETSCSVGFTEDGRFLLDGEEVYGSLPDMGLLGGCRITRLAEEVPVVQVEVYLTDLSGNTLYQSRELIKLFNMELSGETVGWRIDSGDEVIDSADRDVFFCYLERGGRYEEDD</sequence>
<comment type="caution">
    <text evidence="2">The sequence shown here is derived from an EMBL/GenBank/DDBJ whole genome shotgun (WGS) entry which is preliminary data.</text>
</comment>
<dbReference type="AlphaFoldDB" id="G5IAB3"/>
<keyword evidence="3" id="KW-1185">Reference proteome</keyword>
<evidence type="ECO:0008006" key="4">
    <source>
        <dbReference type="Google" id="ProtNLM"/>
    </source>
</evidence>
<dbReference type="InterPro" id="IPR012902">
    <property type="entry name" value="N_methyl_site"/>
</dbReference>